<organism evidence="3 4">
    <name type="scientific">Spiroplasma clarkii</name>
    <dbReference type="NCBI Taxonomy" id="2139"/>
    <lineage>
        <taxon>Bacteria</taxon>
        <taxon>Bacillati</taxon>
        <taxon>Mycoplasmatota</taxon>
        <taxon>Mollicutes</taxon>
        <taxon>Entomoplasmatales</taxon>
        <taxon>Spiroplasmataceae</taxon>
        <taxon>Spiroplasma</taxon>
    </lineage>
</organism>
<feature type="transmembrane region" description="Helical" evidence="1">
    <location>
        <begin position="12"/>
        <end position="31"/>
    </location>
</feature>
<dbReference type="Gene3D" id="3.40.50.1820">
    <property type="entry name" value="alpha/beta hydrolase"/>
    <property type="match status" value="1"/>
</dbReference>
<evidence type="ECO:0000256" key="1">
    <source>
        <dbReference type="SAM" id="Phobius"/>
    </source>
</evidence>
<evidence type="ECO:0000313" key="3">
    <source>
        <dbReference type="EMBL" id="ATX70695.1"/>
    </source>
</evidence>
<dbReference type="AlphaFoldDB" id="A0A1Y0L0M6"/>
<keyword evidence="1" id="KW-1133">Transmembrane helix</keyword>
<feature type="domain" description="Serine aminopeptidase S33" evidence="2">
    <location>
        <begin position="78"/>
        <end position="306"/>
    </location>
</feature>
<accession>A0A1Y0L0M6</accession>
<proteinExistence type="predicted"/>
<dbReference type="RefSeq" id="WP_100254256.1">
    <property type="nucleotide sequence ID" value="NZ_CP015819.1"/>
</dbReference>
<name>A0A1Y0L0M6_9MOLU</name>
<evidence type="ECO:0000259" key="2">
    <source>
        <dbReference type="Pfam" id="PF12146"/>
    </source>
</evidence>
<reference evidence="3 4" key="1">
    <citation type="submission" date="2017-11" db="EMBL/GenBank/DDBJ databases">
        <title>Complete genome sequence of Spiroplasma clarkii CN-5 (DSM 19994).</title>
        <authorList>
            <person name="Tsai Y.-M."/>
            <person name="Chang A."/>
            <person name="Lo W.-S."/>
            <person name="Kuo C.-H."/>
        </authorList>
    </citation>
    <scope>NUCLEOTIDE SEQUENCE [LARGE SCALE GENOMIC DNA]</scope>
    <source>
        <strain evidence="3 4">CN-5</strain>
    </source>
</reference>
<protein>
    <recommendedName>
        <fullName evidence="2">Serine aminopeptidase S33 domain-containing protein</fullName>
    </recommendedName>
</protein>
<dbReference type="Proteomes" id="UP000231179">
    <property type="component" value="Chromosome"/>
</dbReference>
<dbReference type="InterPro" id="IPR029058">
    <property type="entry name" value="AB_hydrolase_fold"/>
</dbReference>
<dbReference type="SUPFAM" id="SSF53474">
    <property type="entry name" value="alpha/beta-Hydrolases"/>
    <property type="match status" value="1"/>
</dbReference>
<evidence type="ECO:0000313" key="4">
    <source>
        <dbReference type="Proteomes" id="UP000231179"/>
    </source>
</evidence>
<sequence>MISDFFKSSLELILYLVAAFLITIIIIYIVTKSIKMYSLKFSANAIQKGEIIKQKMFITKDQYELKINQKLIVDSEYLILGIHDFKTNKSEFASFAKYLDANTRHSYVFYDQRGVGANQPFTPGNQATLLADLDEILTELKEKYEKKIVIVASGKSALGALYYSTDTRVEKFIVLNPTLNPPYPHSARTKQLIFWSRLFLLNTTIVEKYSGFDFTDDKVIAKTLDKLHEEQGQYSFKEYLQNNRMKARVYHNLNVASVPVVWFVSNNDFYCNQKQAVKLSVKVKNELFSTVAVPDFKHFWHWAENEKNFTKIMENL</sequence>
<dbReference type="KEGG" id="scla:SCLARK_00584"/>
<dbReference type="Pfam" id="PF12146">
    <property type="entry name" value="Hydrolase_4"/>
    <property type="match status" value="1"/>
</dbReference>
<dbReference type="InterPro" id="IPR022742">
    <property type="entry name" value="Hydrolase_4"/>
</dbReference>
<keyword evidence="4" id="KW-1185">Reference proteome</keyword>
<keyword evidence="1" id="KW-0472">Membrane</keyword>
<dbReference type="EMBL" id="CP024870">
    <property type="protein sequence ID" value="ATX70695.1"/>
    <property type="molecule type" value="Genomic_DNA"/>
</dbReference>
<keyword evidence="1" id="KW-0812">Transmembrane</keyword>
<dbReference type="OrthoDB" id="390246at2"/>
<gene>
    <name evidence="3" type="ORF">SCLAR_v1c03650</name>
</gene>